<dbReference type="SUPFAM" id="SSF47384">
    <property type="entry name" value="Homodimeric domain of signal transducing histidine kinase"/>
    <property type="match status" value="1"/>
</dbReference>
<feature type="domain" description="Histidine kinase" evidence="14">
    <location>
        <begin position="402"/>
        <end position="628"/>
    </location>
</feature>
<dbReference type="InterPro" id="IPR003660">
    <property type="entry name" value="HAMP_dom"/>
</dbReference>
<proteinExistence type="predicted"/>
<comment type="subcellular location">
    <subcellularLocation>
        <location evidence="2">Membrane</location>
        <topology evidence="2">Multi-pass membrane protein</topology>
    </subcellularLocation>
</comment>
<evidence type="ECO:0000313" key="18">
    <source>
        <dbReference type="Proteomes" id="UP000028922"/>
    </source>
</evidence>
<evidence type="ECO:0000259" key="16">
    <source>
        <dbReference type="PROSITE" id="PS50885"/>
    </source>
</evidence>
<dbReference type="InterPro" id="IPR035965">
    <property type="entry name" value="PAS-like_dom_sf"/>
</dbReference>
<dbReference type="InterPro" id="IPR036890">
    <property type="entry name" value="HATPase_C_sf"/>
</dbReference>
<sequence length="652" mass="73964">MKRWWSEFTLQTKLMAAVTLAVSLFMSSLTFWAVNIIQKDARLNDTRFGRDLGLLLASNIAPLIAEDNLTEVARFSNRFYQSTSSVRYMIYADKEGHIFFAIPYSSTEVQNCSTVQRSIKLPNTASDNDNLPIVQQHKSPNGKVTDVFVSLKHENKDLGFLAIGINPNATVVNSSNLTRDVTIAVFVSIWAMVILGAVFNALTITRPIKELLVGVKNISTGNFKQRINLPFGGELGELIFNFNEMAKRLESHEEHNIEELTAEKAKLDTLVSTIIDGAILLDTSLNLLLVNPTARRMFDWNRINLIGENVLKLLPKELTNQLQLPLQEMMRKSHHTNNTYVEQRILPEEYRIKLQQPTSRIVRVLLTPVFDQHRDLKGIAMTVQDITREVGLNEAKSQFISNVSHELRTPLFNIKSFIETLTEFGEDLTEMERKEFLETANHETDRLTRLVNDVLDLSRLESFKTYYLSAVDLSQLIEQTIRTYRLNAKDKELTLYKEVNSNLPLVLGHYDLLLQVITNLVGNALKFTPSGGAIVVRAYHFKVKSKQFNNKSFVRIEISDTGIGIAPEDQTAIFDRFFRVENRVHTLEGTGLGLSIVTNIINKHHSQINLISEVGVGTTFWFDLALFQDNCPSLESSKNTNTLSRTVNIYPI</sequence>
<keyword evidence="11" id="KW-0902">Two-component regulatory system</keyword>
<reference evidence="17 18" key="1">
    <citation type="submission" date="2014-08" db="EMBL/GenBank/DDBJ databases">
        <title>Comparative genomics reveals surprising divergence of two closely related strains of uncultivated UCYN-A cyanobacteria.</title>
        <authorList>
            <person name="Bombar D."/>
            <person name="Heller P."/>
            <person name="Sanchez-Baracaldo P."/>
            <person name="Carter B.J."/>
            <person name="Zert J.P."/>
        </authorList>
    </citation>
    <scope>NUCLEOTIDE SEQUENCE [LARGE SCALE GENOMIC DNA]</scope>
</reference>
<dbReference type="InterPro" id="IPR004358">
    <property type="entry name" value="Sig_transdc_His_kin-like_C"/>
</dbReference>
<dbReference type="GO" id="GO:0030295">
    <property type="term" value="F:protein kinase activator activity"/>
    <property type="evidence" value="ECO:0007669"/>
    <property type="project" value="TreeGrafter"/>
</dbReference>
<dbReference type="EC" id="2.7.13.3" evidence="3"/>
<dbReference type="InterPro" id="IPR013767">
    <property type="entry name" value="PAS_fold"/>
</dbReference>
<dbReference type="AlphaFoldDB" id="A0A086CIB9"/>
<dbReference type="Pfam" id="PF00989">
    <property type="entry name" value="PAS"/>
    <property type="match status" value="1"/>
</dbReference>
<evidence type="ECO:0000259" key="14">
    <source>
        <dbReference type="PROSITE" id="PS50109"/>
    </source>
</evidence>
<organism evidence="17 18">
    <name type="scientific">Candidatus Atelocyanobacterium thalassa isolate SIO64986</name>
    <dbReference type="NCBI Taxonomy" id="1527444"/>
    <lineage>
        <taxon>Bacteria</taxon>
        <taxon>Bacillati</taxon>
        <taxon>Cyanobacteriota</taxon>
        <taxon>Cyanophyceae</taxon>
        <taxon>Oscillatoriophycideae</taxon>
        <taxon>Chroococcales</taxon>
        <taxon>Aphanothecaceae</taxon>
        <taxon>Candidatus Atelocyanobacterium</taxon>
        <taxon>Candidatus Atelocyanobacterium thalassae</taxon>
    </lineage>
</organism>
<evidence type="ECO:0000256" key="13">
    <source>
        <dbReference type="SAM" id="Phobius"/>
    </source>
</evidence>
<dbReference type="GO" id="GO:0000155">
    <property type="term" value="F:phosphorelay sensor kinase activity"/>
    <property type="evidence" value="ECO:0007669"/>
    <property type="project" value="InterPro"/>
</dbReference>
<dbReference type="SMART" id="SM00387">
    <property type="entry name" value="HATPase_c"/>
    <property type="match status" value="1"/>
</dbReference>
<dbReference type="FunFam" id="1.10.287.130:FF:000001">
    <property type="entry name" value="Two-component sensor histidine kinase"/>
    <property type="match status" value="1"/>
</dbReference>
<gene>
    <name evidence="17" type="ORF">ucyna2_00317</name>
</gene>
<keyword evidence="10 13" id="KW-1133">Transmembrane helix</keyword>
<dbReference type="InterPro" id="IPR000014">
    <property type="entry name" value="PAS"/>
</dbReference>
<dbReference type="PANTHER" id="PTHR42878:SF7">
    <property type="entry name" value="SENSOR HISTIDINE KINASE GLRK"/>
    <property type="match status" value="1"/>
</dbReference>
<dbReference type="GO" id="GO:0005524">
    <property type="term" value="F:ATP binding"/>
    <property type="evidence" value="ECO:0007669"/>
    <property type="project" value="UniProtKB-KW"/>
</dbReference>
<dbReference type="SMART" id="SM00091">
    <property type="entry name" value="PAS"/>
    <property type="match status" value="1"/>
</dbReference>
<dbReference type="EMBL" id="JPSP01000002">
    <property type="protein sequence ID" value="KFF41933.1"/>
    <property type="molecule type" value="Genomic_DNA"/>
</dbReference>
<dbReference type="PATRIC" id="fig|1527444.3.peg.304"/>
<dbReference type="InterPro" id="IPR003661">
    <property type="entry name" value="HisK_dim/P_dom"/>
</dbReference>
<dbReference type="InterPro" id="IPR036097">
    <property type="entry name" value="HisK_dim/P_sf"/>
</dbReference>
<evidence type="ECO:0000256" key="12">
    <source>
        <dbReference type="ARBA" id="ARBA00023136"/>
    </source>
</evidence>
<evidence type="ECO:0000256" key="4">
    <source>
        <dbReference type="ARBA" id="ARBA00022553"/>
    </source>
</evidence>
<feature type="domain" description="PAS" evidence="15">
    <location>
        <begin position="263"/>
        <end position="333"/>
    </location>
</feature>
<dbReference type="InterPro" id="IPR003594">
    <property type="entry name" value="HATPase_dom"/>
</dbReference>
<keyword evidence="6 13" id="KW-0812">Transmembrane</keyword>
<evidence type="ECO:0000259" key="15">
    <source>
        <dbReference type="PROSITE" id="PS50112"/>
    </source>
</evidence>
<evidence type="ECO:0000256" key="10">
    <source>
        <dbReference type="ARBA" id="ARBA00022989"/>
    </source>
</evidence>
<dbReference type="InterPro" id="IPR005467">
    <property type="entry name" value="His_kinase_dom"/>
</dbReference>
<dbReference type="CDD" id="cd06225">
    <property type="entry name" value="HAMP"/>
    <property type="match status" value="1"/>
</dbReference>
<dbReference type="Gene3D" id="6.10.340.10">
    <property type="match status" value="1"/>
</dbReference>
<name>A0A086CIB9_9CHRO</name>
<evidence type="ECO:0000256" key="2">
    <source>
        <dbReference type="ARBA" id="ARBA00004141"/>
    </source>
</evidence>
<feature type="domain" description="HAMP" evidence="16">
    <location>
        <begin position="202"/>
        <end position="254"/>
    </location>
</feature>
<dbReference type="Gene3D" id="3.30.450.20">
    <property type="entry name" value="PAS domain"/>
    <property type="match status" value="1"/>
</dbReference>
<comment type="caution">
    <text evidence="17">The sequence shown here is derived from an EMBL/GenBank/DDBJ whole genome shotgun (WGS) entry which is preliminary data.</text>
</comment>
<evidence type="ECO:0000313" key="17">
    <source>
        <dbReference type="EMBL" id="KFF41933.1"/>
    </source>
</evidence>
<dbReference type="Proteomes" id="UP000028922">
    <property type="component" value="Unassembled WGS sequence"/>
</dbReference>
<evidence type="ECO:0000256" key="11">
    <source>
        <dbReference type="ARBA" id="ARBA00023012"/>
    </source>
</evidence>
<dbReference type="Pfam" id="PF00512">
    <property type="entry name" value="HisKA"/>
    <property type="match status" value="1"/>
</dbReference>
<dbReference type="GO" id="GO:0000156">
    <property type="term" value="F:phosphorelay response regulator activity"/>
    <property type="evidence" value="ECO:0007669"/>
    <property type="project" value="TreeGrafter"/>
</dbReference>
<dbReference type="PANTHER" id="PTHR42878">
    <property type="entry name" value="TWO-COMPONENT HISTIDINE KINASE"/>
    <property type="match status" value="1"/>
</dbReference>
<dbReference type="NCBIfam" id="TIGR00229">
    <property type="entry name" value="sensory_box"/>
    <property type="match status" value="1"/>
</dbReference>
<dbReference type="GO" id="GO:0016020">
    <property type="term" value="C:membrane"/>
    <property type="evidence" value="ECO:0007669"/>
    <property type="project" value="UniProtKB-SubCell"/>
</dbReference>
<dbReference type="NCBIfam" id="NF045911">
    <property type="entry name" value="TCSHisKinNblS"/>
    <property type="match status" value="1"/>
</dbReference>
<dbReference type="PROSITE" id="PS50885">
    <property type="entry name" value="HAMP"/>
    <property type="match status" value="1"/>
</dbReference>
<dbReference type="Gene3D" id="3.30.565.10">
    <property type="entry name" value="Histidine kinase-like ATPase, C-terminal domain"/>
    <property type="match status" value="1"/>
</dbReference>
<dbReference type="STRING" id="1527444.ucyna2_00317"/>
<dbReference type="CDD" id="cd00130">
    <property type="entry name" value="PAS"/>
    <property type="match status" value="1"/>
</dbReference>
<dbReference type="CDD" id="cd00082">
    <property type="entry name" value="HisKA"/>
    <property type="match status" value="1"/>
</dbReference>
<keyword evidence="9" id="KW-0067">ATP-binding</keyword>
<dbReference type="PROSITE" id="PS50109">
    <property type="entry name" value="HIS_KIN"/>
    <property type="match status" value="1"/>
</dbReference>
<evidence type="ECO:0000256" key="1">
    <source>
        <dbReference type="ARBA" id="ARBA00000085"/>
    </source>
</evidence>
<dbReference type="Pfam" id="PF00672">
    <property type="entry name" value="HAMP"/>
    <property type="match status" value="1"/>
</dbReference>
<feature type="transmembrane region" description="Helical" evidence="13">
    <location>
        <begin position="181"/>
        <end position="202"/>
    </location>
</feature>
<dbReference type="SUPFAM" id="SSF55785">
    <property type="entry name" value="PYP-like sensor domain (PAS domain)"/>
    <property type="match status" value="1"/>
</dbReference>
<dbReference type="PRINTS" id="PR00344">
    <property type="entry name" value="BCTRLSENSOR"/>
</dbReference>
<dbReference type="GO" id="GO:0007234">
    <property type="term" value="P:osmosensory signaling via phosphorelay pathway"/>
    <property type="evidence" value="ECO:0007669"/>
    <property type="project" value="TreeGrafter"/>
</dbReference>
<dbReference type="SUPFAM" id="SSF158472">
    <property type="entry name" value="HAMP domain-like"/>
    <property type="match status" value="1"/>
</dbReference>
<keyword evidence="7" id="KW-0547">Nucleotide-binding</keyword>
<dbReference type="FunFam" id="3.30.565.10:FF:000006">
    <property type="entry name" value="Sensor histidine kinase WalK"/>
    <property type="match status" value="1"/>
</dbReference>
<evidence type="ECO:0000256" key="3">
    <source>
        <dbReference type="ARBA" id="ARBA00012438"/>
    </source>
</evidence>
<dbReference type="InterPro" id="IPR050351">
    <property type="entry name" value="BphY/WalK/GraS-like"/>
</dbReference>
<evidence type="ECO:0000256" key="5">
    <source>
        <dbReference type="ARBA" id="ARBA00022679"/>
    </source>
</evidence>
<evidence type="ECO:0000256" key="8">
    <source>
        <dbReference type="ARBA" id="ARBA00022777"/>
    </source>
</evidence>
<keyword evidence="4" id="KW-0597">Phosphoprotein</keyword>
<dbReference type="Pfam" id="PF02518">
    <property type="entry name" value="HATPase_c"/>
    <property type="match status" value="1"/>
</dbReference>
<accession>A0A086CIB9</accession>
<dbReference type="eggNOG" id="COG5002">
    <property type="taxonomic scope" value="Bacteria"/>
</dbReference>
<dbReference type="GO" id="GO:0006355">
    <property type="term" value="P:regulation of DNA-templated transcription"/>
    <property type="evidence" value="ECO:0007669"/>
    <property type="project" value="InterPro"/>
</dbReference>
<evidence type="ECO:0000256" key="9">
    <source>
        <dbReference type="ARBA" id="ARBA00022840"/>
    </source>
</evidence>
<dbReference type="SUPFAM" id="SSF55874">
    <property type="entry name" value="ATPase domain of HSP90 chaperone/DNA topoisomerase II/histidine kinase"/>
    <property type="match status" value="1"/>
</dbReference>
<dbReference type="Gene3D" id="1.10.287.130">
    <property type="match status" value="1"/>
</dbReference>
<dbReference type="SMART" id="SM00304">
    <property type="entry name" value="HAMP"/>
    <property type="match status" value="1"/>
</dbReference>
<evidence type="ECO:0000256" key="7">
    <source>
        <dbReference type="ARBA" id="ARBA00022741"/>
    </source>
</evidence>
<evidence type="ECO:0000256" key="6">
    <source>
        <dbReference type="ARBA" id="ARBA00022692"/>
    </source>
</evidence>
<keyword evidence="5 17" id="KW-0808">Transferase</keyword>
<dbReference type="SMART" id="SM00388">
    <property type="entry name" value="HisKA"/>
    <property type="match status" value="1"/>
</dbReference>
<keyword evidence="12 13" id="KW-0472">Membrane</keyword>
<protein>
    <recommendedName>
        <fullName evidence="3">histidine kinase</fullName>
        <ecNumber evidence="3">2.7.13.3</ecNumber>
    </recommendedName>
</protein>
<dbReference type="PROSITE" id="PS50112">
    <property type="entry name" value="PAS"/>
    <property type="match status" value="1"/>
</dbReference>
<keyword evidence="8 17" id="KW-0418">Kinase</keyword>
<comment type="catalytic activity">
    <reaction evidence="1">
        <text>ATP + protein L-histidine = ADP + protein N-phospho-L-histidine.</text>
        <dbReference type="EC" id="2.7.13.3"/>
    </reaction>
</comment>